<protein>
    <recommendedName>
        <fullName evidence="2">WSC domain-containing protein</fullName>
    </recommendedName>
</protein>
<feature type="domain" description="WSC" evidence="2">
    <location>
        <begin position="38"/>
        <end position="129"/>
    </location>
</feature>
<dbReference type="HOGENOM" id="CLU_1327142_0_0_1"/>
<proteinExistence type="predicted"/>
<feature type="signal peptide" evidence="1">
    <location>
        <begin position="1"/>
        <end position="20"/>
    </location>
</feature>
<keyword evidence="1" id="KW-0732">Signal</keyword>
<sequence length="207" mass="22141">MTKLDMLITISFLWATLVAAHGQVTPRHAATKPSGRSAFTFLGCYRVGAIASIQSSTRTHAFNSVGSCIARCRSEDRVIAAMRSSECICSDAYPPFAASTAVKSCDVPCPGYAMEMCGGRETYSVYKLGREPDAEHPDEGKESIASSDAEWTKVSDASYGFVNAASGLFNSLQNFLGDCLGNRGSRGTKQQATTAHMRLVGVEIGKF</sequence>
<evidence type="ECO:0000259" key="2">
    <source>
        <dbReference type="PROSITE" id="PS51212"/>
    </source>
</evidence>
<keyword evidence="4" id="KW-1185">Reference proteome</keyword>
<evidence type="ECO:0000256" key="1">
    <source>
        <dbReference type="SAM" id="SignalP"/>
    </source>
</evidence>
<dbReference type="OrthoDB" id="2019572at2759"/>
<name>A0A084AR21_STACB</name>
<feature type="chain" id="PRO_5001771203" description="WSC domain-containing protein" evidence="1">
    <location>
        <begin position="21"/>
        <end position="207"/>
    </location>
</feature>
<dbReference type="SMART" id="SM00321">
    <property type="entry name" value="WSC"/>
    <property type="match status" value="1"/>
</dbReference>
<dbReference type="PROSITE" id="PS51212">
    <property type="entry name" value="WSC"/>
    <property type="match status" value="1"/>
</dbReference>
<evidence type="ECO:0000313" key="4">
    <source>
        <dbReference type="Proteomes" id="UP000028045"/>
    </source>
</evidence>
<organism evidence="3 4">
    <name type="scientific">Stachybotrys chartarum (strain CBS 109288 / IBT 7711)</name>
    <name type="common">Toxic black mold</name>
    <name type="synonym">Stilbospora chartarum</name>
    <dbReference type="NCBI Taxonomy" id="1280523"/>
    <lineage>
        <taxon>Eukaryota</taxon>
        <taxon>Fungi</taxon>
        <taxon>Dikarya</taxon>
        <taxon>Ascomycota</taxon>
        <taxon>Pezizomycotina</taxon>
        <taxon>Sordariomycetes</taxon>
        <taxon>Hypocreomycetidae</taxon>
        <taxon>Hypocreales</taxon>
        <taxon>Stachybotryaceae</taxon>
        <taxon>Stachybotrys</taxon>
    </lineage>
</organism>
<dbReference type="InterPro" id="IPR002889">
    <property type="entry name" value="WSC_carb-bd"/>
</dbReference>
<gene>
    <name evidence="3" type="ORF">S7711_04070</name>
</gene>
<reference evidence="3 4" key="1">
    <citation type="journal article" date="2014" name="BMC Genomics">
        <title>Comparative genome sequencing reveals chemotype-specific gene clusters in the toxigenic black mold Stachybotrys.</title>
        <authorList>
            <person name="Semeiks J."/>
            <person name="Borek D."/>
            <person name="Otwinowski Z."/>
            <person name="Grishin N.V."/>
        </authorList>
    </citation>
    <scope>NUCLEOTIDE SEQUENCE [LARGE SCALE GENOMIC DNA]</scope>
    <source>
        <strain evidence="4">CBS 109288 / IBT 7711</strain>
    </source>
</reference>
<dbReference type="Proteomes" id="UP000028045">
    <property type="component" value="Unassembled WGS sequence"/>
</dbReference>
<accession>A0A084AR21</accession>
<dbReference type="EMBL" id="KL648604">
    <property type="protein sequence ID" value="KEY67750.1"/>
    <property type="molecule type" value="Genomic_DNA"/>
</dbReference>
<dbReference type="Pfam" id="PF01822">
    <property type="entry name" value="WSC"/>
    <property type="match status" value="1"/>
</dbReference>
<evidence type="ECO:0000313" key="3">
    <source>
        <dbReference type="EMBL" id="KEY67750.1"/>
    </source>
</evidence>
<dbReference type="AlphaFoldDB" id="A0A084AR21"/>